<dbReference type="AlphaFoldDB" id="A0AA48K9F2"/>
<accession>A0AA48K9F2</accession>
<keyword evidence="1" id="KW-1133">Transmembrane helix</keyword>
<evidence type="ECO:0000256" key="1">
    <source>
        <dbReference type="SAM" id="Phobius"/>
    </source>
</evidence>
<proteinExistence type="predicted"/>
<evidence type="ECO:0000313" key="3">
    <source>
        <dbReference type="Proteomes" id="UP001238179"/>
    </source>
</evidence>
<dbReference type="EMBL" id="AP027080">
    <property type="protein sequence ID" value="BDU72262.1"/>
    <property type="molecule type" value="Genomic_DNA"/>
</dbReference>
<dbReference type="KEGG" id="msil:METEAL_14360"/>
<protein>
    <submittedName>
        <fullName evidence="2">Uncharacterized protein</fullName>
    </submittedName>
</protein>
<dbReference type="Proteomes" id="UP001238179">
    <property type="component" value="Chromosome"/>
</dbReference>
<keyword evidence="3" id="KW-1185">Reference proteome</keyword>
<name>A0AA48K9F2_9BACT</name>
<sequence>MEFIQGVIQCCPVALWWFSALLTPTLIALIPMNSAQKSGRS</sequence>
<evidence type="ECO:0000313" key="2">
    <source>
        <dbReference type="EMBL" id="BDU72262.1"/>
    </source>
</evidence>
<feature type="transmembrane region" description="Helical" evidence="1">
    <location>
        <begin position="6"/>
        <end position="30"/>
    </location>
</feature>
<organism evidence="2 3">
    <name type="scientific">Mesoterricola silvestris</name>
    <dbReference type="NCBI Taxonomy" id="2927979"/>
    <lineage>
        <taxon>Bacteria</taxon>
        <taxon>Pseudomonadati</taxon>
        <taxon>Acidobacteriota</taxon>
        <taxon>Holophagae</taxon>
        <taxon>Holophagales</taxon>
        <taxon>Holophagaceae</taxon>
        <taxon>Mesoterricola</taxon>
    </lineage>
</organism>
<reference evidence="3" key="1">
    <citation type="journal article" date="2023" name="Int. J. Syst. Evol. Microbiol.">
        <title>Mesoterricola silvestris gen. nov., sp. nov., Mesoterricola sediminis sp. nov., Geothrix oryzae sp. nov., Geothrix edaphica sp. nov., Geothrix rubra sp. nov., and Geothrix limicola sp. nov., six novel members of Acidobacteriota isolated from soils.</title>
        <authorList>
            <person name="Itoh H."/>
            <person name="Sugisawa Y."/>
            <person name="Mise K."/>
            <person name="Xu Z."/>
            <person name="Kuniyasu M."/>
            <person name="Ushijima N."/>
            <person name="Kawano K."/>
            <person name="Kobayashi E."/>
            <person name="Shiratori Y."/>
            <person name="Masuda Y."/>
            <person name="Senoo K."/>
        </authorList>
    </citation>
    <scope>NUCLEOTIDE SEQUENCE [LARGE SCALE GENOMIC DNA]</scope>
    <source>
        <strain evidence="3">W79</strain>
    </source>
</reference>
<keyword evidence="1" id="KW-0472">Membrane</keyword>
<dbReference type="RefSeq" id="WP_316415175.1">
    <property type="nucleotide sequence ID" value="NZ_AP027080.1"/>
</dbReference>
<keyword evidence="1" id="KW-0812">Transmembrane</keyword>
<gene>
    <name evidence="2" type="ORF">METEAL_14360</name>
</gene>